<gene>
    <name evidence="2" type="ORF">VF08_08780</name>
</gene>
<evidence type="ECO:0000313" key="2">
    <source>
        <dbReference type="EMBL" id="PHK05089.1"/>
    </source>
</evidence>
<dbReference type="AlphaFoldDB" id="A0A9Q5ZDY9"/>
<dbReference type="RefSeq" id="WP_099070223.1">
    <property type="nucleotide sequence ID" value="NZ_LAHD01000018.1"/>
</dbReference>
<dbReference type="Gene3D" id="3.40.50.2000">
    <property type="entry name" value="Glycogen Phosphorylase B"/>
    <property type="match status" value="2"/>
</dbReference>
<protein>
    <submittedName>
        <fullName evidence="2">Glycoside hydrolase</fullName>
    </submittedName>
</protein>
<dbReference type="Pfam" id="PF13439">
    <property type="entry name" value="Glyco_transf_4"/>
    <property type="match status" value="1"/>
</dbReference>
<organism evidence="2 3">
    <name type="scientific">Nostoc linckia z8</name>
    <dbReference type="NCBI Taxonomy" id="1628746"/>
    <lineage>
        <taxon>Bacteria</taxon>
        <taxon>Bacillati</taxon>
        <taxon>Cyanobacteriota</taxon>
        <taxon>Cyanophyceae</taxon>
        <taxon>Nostocales</taxon>
        <taxon>Nostocaceae</taxon>
        <taxon>Nostoc</taxon>
    </lineage>
</organism>
<keyword evidence="2" id="KW-0378">Hydrolase</keyword>
<dbReference type="InterPro" id="IPR028098">
    <property type="entry name" value="Glyco_trans_4-like_N"/>
</dbReference>
<name>A0A9Q5ZDY9_NOSLI</name>
<dbReference type="GO" id="GO:0016787">
    <property type="term" value="F:hydrolase activity"/>
    <property type="evidence" value="ECO:0007669"/>
    <property type="project" value="UniProtKB-KW"/>
</dbReference>
<dbReference type="PANTHER" id="PTHR12526">
    <property type="entry name" value="GLYCOSYLTRANSFERASE"/>
    <property type="match status" value="1"/>
</dbReference>
<dbReference type="GeneID" id="57094970"/>
<evidence type="ECO:0000259" key="1">
    <source>
        <dbReference type="Pfam" id="PF13439"/>
    </source>
</evidence>
<comment type="caution">
    <text evidence="2">The sequence shown here is derived from an EMBL/GenBank/DDBJ whole genome shotgun (WGS) entry which is preliminary data.</text>
</comment>
<sequence>MKIIYIITGLSTGGAEVMLYKLLSKMDKQRFSPVVVSLMDGGTWGDRIVNLGIPVYTIGMQPGTVKLINIWRMIRIIRQLQPDLIQGWMYHGNLAAQFVRLFIFRQVPVFWNVRHSLHSLELEKPSTNIIIKLCAQFSQLPTKIIYNSHNSAKQHEKIGYCLEKTCVIPNGFETEKFTPSTADRLSVRSELNTPEDALLIGLIGRYHPIKDHFNFLQAAALLLKKYTNVQFVLIGNKVDWENQILSELIDELGLVKHIHLLGERHDVPRLTAALDIACSSSSGEGFSNVIGEAMSCGVPCVVTDVGDSGWIVDDTGKVVSPRNPQALANAWEKLINMGKEGRESLGKAARARVIKCFSLDSIVAEYEKLYDNVFAEKNTTIQTVYFN</sequence>
<dbReference type="PANTHER" id="PTHR12526:SF630">
    <property type="entry name" value="GLYCOSYLTRANSFERASE"/>
    <property type="match status" value="1"/>
</dbReference>
<feature type="domain" description="Glycosyltransferase subfamily 4-like N-terminal" evidence="1">
    <location>
        <begin position="13"/>
        <end position="175"/>
    </location>
</feature>
<dbReference type="SUPFAM" id="SSF53756">
    <property type="entry name" value="UDP-Glycosyltransferase/glycogen phosphorylase"/>
    <property type="match status" value="1"/>
</dbReference>
<evidence type="ECO:0000313" key="3">
    <source>
        <dbReference type="Proteomes" id="UP000222310"/>
    </source>
</evidence>
<dbReference type="Proteomes" id="UP000222310">
    <property type="component" value="Unassembled WGS sequence"/>
</dbReference>
<dbReference type="EMBL" id="LAHD01000018">
    <property type="protein sequence ID" value="PHK05089.1"/>
    <property type="molecule type" value="Genomic_DNA"/>
</dbReference>
<reference evidence="2 3" key="1">
    <citation type="submission" date="2015-02" db="EMBL/GenBank/DDBJ databases">
        <title>Nostoc linckia genome annotation.</title>
        <authorList>
            <person name="Zhou Z."/>
        </authorList>
    </citation>
    <scope>NUCLEOTIDE SEQUENCE [LARGE SCALE GENOMIC DNA]</scope>
    <source>
        <strain evidence="3">z8</strain>
    </source>
</reference>
<accession>A0A9Q5ZDY9</accession>
<dbReference type="CDD" id="cd03807">
    <property type="entry name" value="GT4_WbnK-like"/>
    <property type="match status" value="1"/>
</dbReference>
<dbReference type="Pfam" id="PF13692">
    <property type="entry name" value="Glyco_trans_1_4"/>
    <property type="match status" value="1"/>
</dbReference>
<proteinExistence type="predicted"/>